<dbReference type="STRING" id="1895771.BGO89_00435"/>
<name>A0A1M3L6B5_9BACT</name>
<dbReference type="Proteomes" id="UP000184233">
    <property type="component" value="Unassembled WGS sequence"/>
</dbReference>
<organism evidence="1 2">
    <name type="scientific">Candidatus Kapaibacterium thiocyanatum</name>
    <dbReference type="NCBI Taxonomy" id="1895771"/>
    <lineage>
        <taxon>Bacteria</taxon>
        <taxon>Pseudomonadati</taxon>
        <taxon>Candidatus Kapaibacteriota</taxon>
        <taxon>Candidatus Kapaibacteriia</taxon>
        <taxon>Candidatus Kapaibacteriales</taxon>
        <taxon>Candidatus Kapaibacteriaceae</taxon>
        <taxon>Candidatus Kapaibacterium</taxon>
    </lineage>
</organism>
<evidence type="ECO:0000313" key="2">
    <source>
        <dbReference type="Proteomes" id="UP000184233"/>
    </source>
</evidence>
<comment type="caution">
    <text evidence="1">The sequence shown here is derived from an EMBL/GenBank/DDBJ whole genome shotgun (WGS) entry which is preliminary data.</text>
</comment>
<dbReference type="Pfam" id="PF10043">
    <property type="entry name" value="DUF2279"/>
    <property type="match status" value="1"/>
</dbReference>
<evidence type="ECO:0008006" key="3">
    <source>
        <dbReference type="Google" id="ProtNLM"/>
    </source>
</evidence>
<protein>
    <recommendedName>
        <fullName evidence="3">DUF2279 domain-containing protein</fullName>
    </recommendedName>
</protein>
<dbReference type="AlphaFoldDB" id="A0A1M3L6B5"/>
<evidence type="ECO:0000313" key="1">
    <source>
        <dbReference type="EMBL" id="OJX61101.1"/>
    </source>
</evidence>
<gene>
    <name evidence="1" type="ORF">BGO89_00435</name>
</gene>
<sequence length="231" mass="26347">MNNLWWKGEFSTFHVNWEQDWTYALGADKVGHAYFPYAVGTVYGDLFRWCGMDSTTSIWYAAGLGLTYQTYVEIRDGFSKDYGFSWGDMGADVIGAAFPVVKHYVPALRPLEMQISFWPSQAFRDGAYGAIIDDYTSTTHWLSVGVHDYLPTAWQRWYPAWLNLAVGHSVEGLDGKGGGRHVLYLSLDWNLQRIPGLPAWLQQVFRTLHLYHLPAPAVRIAPSVAWFGLRW</sequence>
<reference evidence="1 2" key="1">
    <citation type="submission" date="2016-09" db="EMBL/GenBank/DDBJ databases">
        <title>Genome-resolved meta-omics ties microbial dynamics to process performance in biotechnology for thiocyanate degradation.</title>
        <authorList>
            <person name="Kantor R.S."/>
            <person name="Huddy R.J."/>
            <person name="Iyer R."/>
            <person name="Thomas B.C."/>
            <person name="Brown C.T."/>
            <person name="Anantharaman K."/>
            <person name="Tringe S."/>
            <person name="Hettich R.L."/>
            <person name="Harrison S.T."/>
            <person name="Banfield J.F."/>
        </authorList>
    </citation>
    <scope>NUCLEOTIDE SEQUENCE [LARGE SCALE GENOMIC DNA]</scope>
    <source>
        <strain evidence="1">59-99</strain>
    </source>
</reference>
<dbReference type="InterPro" id="IPR018736">
    <property type="entry name" value="DUF2279_periplasmic_lipo"/>
</dbReference>
<proteinExistence type="predicted"/>
<dbReference type="EMBL" id="MKVH01000002">
    <property type="protein sequence ID" value="OJX61101.1"/>
    <property type="molecule type" value="Genomic_DNA"/>
</dbReference>
<accession>A0A1M3L6B5</accession>